<evidence type="ECO:0000313" key="5">
    <source>
        <dbReference type="EMBL" id="MBJ8337746.1"/>
    </source>
</evidence>
<dbReference type="InterPro" id="IPR036388">
    <property type="entry name" value="WH-like_DNA-bd_sf"/>
</dbReference>
<name>A0A934NM37_9NOCA</name>
<dbReference type="PROSITE" id="PS50949">
    <property type="entry name" value="HTH_GNTR"/>
    <property type="match status" value="1"/>
</dbReference>
<dbReference type="RefSeq" id="WP_199701616.1">
    <property type="nucleotide sequence ID" value="NZ_JAEMNV010000001.1"/>
</dbReference>
<dbReference type="PANTHER" id="PTHR43537">
    <property type="entry name" value="TRANSCRIPTIONAL REGULATOR, GNTR FAMILY"/>
    <property type="match status" value="1"/>
</dbReference>
<reference evidence="5" key="1">
    <citation type="submission" date="2020-12" db="EMBL/GenBank/DDBJ databases">
        <title>Antrihabitans popcorni sp. nov. and Antrihabitans auranticaus sp. nov., isolated from a larva cave.</title>
        <authorList>
            <person name="Lee S.D."/>
            <person name="Kim I.S."/>
        </authorList>
    </citation>
    <scope>NUCLEOTIDE SEQUENCE</scope>
    <source>
        <strain evidence="5">YC3-6</strain>
    </source>
</reference>
<evidence type="ECO:0000256" key="1">
    <source>
        <dbReference type="ARBA" id="ARBA00023015"/>
    </source>
</evidence>
<organism evidence="5 6">
    <name type="scientific">Antrihabitans stalagmiti</name>
    <dbReference type="NCBI Taxonomy" id="2799499"/>
    <lineage>
        <taxon>Bacteria</taxon>
        <taxon>Bacillati</taxon>
        <taxon>Actinomycetota</taxon>
        <taxon>Actinomycetes</taxon>
        <taxon>Mycobacteriales</taxon>
        <taxon>Nocardiaceae</taxon>
        <taxon>Antrihabitans</taxon>
    </lineage>
</organism>
<evidence type="ECO:0000259" key="4">
    <source>
        <dbReference type="PROSITE" id="PS50949"/>
    </source>
</evidence>
<gene>
    <name evidence="5" type="ORF">JGU71_02495</name>
</gene>
<dbReference type="Gene3D" id="1.10.10.10">
    <property type="entry name" value="Winged helix-like DNA-binding domain superfamily/Winged helix DNA-binding domain"/>
    <property type="match status" value="1"/>
</dbReference>
<dbReference type="GO" id="GO:0003677">
    <property type="term" value="F:DNA binding"/>
    <property type="evidence" value="ECO:0007669"/>
    <property type="project" value="UniProtKB-KW"/>
</dbReference>
<accession>A0A934NM37</accession>
<keyword evidence="1" id="KW-0805">Transcription regulation</keyword>
<keyword evidence="6" id="KW-1185">Reference proteome</keyword>
<evidence type="ECO:0000256" key="3">
    <source>
        <dbReference type="ARBA" id="ARBA00023163"/>
    </source>
</evidence>
<dbReference type="SUPFAM" id="SSF46785">
    <property type="entry name" value="Winged helix' DNA-binding domain"/>
    <property type="match status" value="1"/>
</dbReference>
<proteinExistence type="predicted"/>
<protein>
    <submittedName>
        <fullName evidence="5">FadR family transcriptional regulator</fullName>
    </submittedName>
</protein>
<dbReference type="SMART" id="SM00345">
    <property type="entry name" value="HTH_GNTR"/>
    <property type="match status" value="1"/>
</dbReference>
<dbReference type="Proteomes" id="UP000655868">
    <property type="component" value="Unassembled WGS sequence"/>
</dbReference>
<dbReference type="InterPro" id="IPR000524">
    <property type="entry name" value="Tscrpt_reg_HTH_GntR"/>
</dbReference>
<dbReference type="CDD" id="cd07377">
    <property type="entry name" value="WHTH_GntR"/>
    <property type="match status" value="1"/>
</dbReference>
<dbReference type="Pfam" id="PF00392">
    <property type="entry name" value="GntR"/>
    <property type="match status" value="1"/>
</dbReference>
<comment type="caution">
    <text evidence="5">The sequence shown here is derived from an EMBL/GenBank/DDBJ whole genome shotgun (WGS) entry which is preliminary data.</text>
</comment>
<sequence length="254" mass="27751">MEHHSVVSDVAETLARRIACGQYAPGDLMPSVRTVATEFEVNRATAALILGRLATMGFVDARRGKGFVVRDVRLTGGMDMYSRVFELSMGDPDVTIACFEDIIEVERSILTSALLAFTESAPIDEVPRLEERIAGLETIARSEPADLTEFLEAETDLVRTLLTATGNTVHLAIFNSIARILLQVPEATRAAFAVSPDVHVIVWRALCSVWARGAEPSKSEFSLFDDLLAMYHRNVVAEFERQILGPQAADAATA</sequence>
<evidence type="ECO:0000313" key="6">
    <source>
        <dbReference type="Proteomes" id="UP000655868"/>
    </source>
</evidence>
<dbReference type="EMBL" id="JAEMNV010000001">
    <property type="protein sequence ID" value="MBJ8337746.1"/>
    <property type="molecule type" value="Genomic_DNA"/>
</dbReference>
<dbReference type="InterPro" id="IPR036390">
    <property type="entry name" value="WH_DNA-bd_sf"/>
</dbReference>
<feature type="domain" description="HTH gntR-type" evidence="4">
    <location>
        <begin position="4"/>
        <end position="72"/>
    </location>
</feature>
<dbReference type="GO" id="GO:0003700">
    <property type="term" value="F:DNA-binding transcription factor activity"/>
    <property type="evidence" value="ECO:0007669"/>
    <property type="project" value="InterPro"/>
</dbReference>
<keyword evidence="2" id="KW-0238">DNA-binding</keyword>
<evidence type="ECO:0000256" key="2">
    <source>
        <dbReference type="ARBA" id="ARBA00023125"/>
    </source>
</evidence>
<dbReference type="PANTHER" id="PTHR43537:SF5">
    <property type="entry name" value="UXU OPERON TRANSCRIPTIONAL REGULATOR"/>
    <property type="match status" value="1"/>
</dbReference>
<dbReference type="AlphaFoldDB" id="A0A934NM37"/>
<keyword evidence="3" id="KW-0804">Transcription</keyword>